<organism evidence="2 3">
    <name type="scientific">Dolosigranulum pigrum</name>
    <dbReference type="NCBI Taxonomy" id="29394"/>
    <lineage>
        <taxon>Bacteria</taxon>
        <taxon>Bacillati</taxon>
        <taxon>Bacillota</taxon>
        <taxon>Bacilli</taxon>
        <taxon>Lactobacillales</taxon>
        <taxon>Carnobacteriaceae</taxon>
        <taxon>Dolosigranulum</taxon>
    </lineage>
</organism>
<sequence>MKRNNGTILFVMGLVIVALGVYLAQYDTIMGVLAAGVGLFTVINSFNVRKGEDSPVNQWAKKRHEKELEKLREEEKQKNTGRK</sequence>
<evidence type="ECO:0000313" key="2">
    <source>
        <dbReference type="EMBL" id="OOL81035.1"/>
    </source>
</evidence>
<accession>A0A1S8KNH2</accession>
<dbReference type="RefSeq" id="WP_077862539.1">
    <property type="nucleotide sequence ID" value="NZ_NAQX01000001.1"/>
</dbReference>
<dbReference type="Proteomes" id="UP000190409">
    <property type="component" value="Unassembled WGS sequence"/>
</dbReference>
<feature type="transmembrane region" description="Helical" evidence="1">
    <location>
        <begin position="7"/>
        <end position="23"/>
    </location>
</feature>
<dbReference type="EMBL" id="MUYF01000003">
    <property type="protein sequence ID" value="OOL81035.1"/>
    <property type="molecule type" value="Genomic_DNA"/>
</dbReference>
<dbReference type="AlphaFoldDB" id="A0A1S8KNH2"/>
<feature type="transmembrane region" description="Helical" evidence="1">
    <location>
        <begin position="29"/>
        <end position="48"/>
    </location>
</feature>
<gene>
    <name evidence="2" type="ORF">BWX42_04070</name>
</gene>
<evidence type="ECO:0000313" key="3">
    <source>
        <dbReference type="Proteomes" id="UP000190409"/>
    </source>
</evidence>
<proteinExistence type="predicted"/>
<evidence type="ECO:0000256" key="1">
    <source>
        <dbReference type="SAM" id="Phobius"/>
    </source>
</evidence>
<comment type="caution">
    <text evidence="2">The sequence shown here is derived from an EMBL/GenBank/DDBJ whole genome shotgun (WGS) entry which is preliminary data.</text>
</comment>
<keyword evidence="1" id="KW-0472">Membrane</keyword>
<protein>
    <submittedName>
        <fullName evidence="2">Uncharacterized protein</fullName>
    </submittedName>
</protein>
<keyword evidence="1" id="KW-1133">Transmembrane helix</keyword>
<name>A0A1S8KNH2_9LACT</name>
<reference evidence="2 3" key="1">
    <citation type="submission" date="2017-01" db="EMBL/GenBank/DDBJ databases">
        <title>Complete Genome Sequence of Dolosigranulum pigrum isolated from a Patient with interstitial lung disease.</title>
        <authorList>
            <person name="Mukhopadhyay R."/>
            <person name="Joaquin J."/>
            <person name="Hogue R."/>
            <person name="Fitzgerald S."/>
            <person name="Jospin G."/>
            <person name="Eisen J.A."/>
            <person name="Chaturvedi V."/>
        </authorList>
    </citation>
    <scope>NUCLEOTIDE SEQUENCE [LARGE SCALE GENOMIC DNA]</scope>
    <source>
        <strain evidence="2 3">15S00348</strain>
    </source>
</reference>
<keyword evidence="1" id="KW-0812">Transmembrane</keyword>